<accession>A0ABN7XDX2</accession>
<dbReference type="EMBL" id="CAJVQB010123984">
    <property type="protein sequence ID" value="CAG8853427.1"/>
    <property type="molecule type" value="Genomic_DNA"/>
</dbReference>
<keyword evidence="2" id="KW-1185">Reference proteome</keyword>
<reference evidence="1 2" key="1">
    <citation type="submission" date="2021-06" db="EMBL/GenBank/DDBJ databases">
        <authorList>
            <person name="Kallberg Y."/>
            <person name="Tangrot J."/>
            <person name="Rosling A."/>
        </authorList>
    </citation>
    <scope>NUCLEOTIDE SEQUENCE [LARGE SCALE GENOMIC DNA]</scope>
    <source>
        <strain evidence="1 2">120-4 pot B 10/14</strain>
    </source>
</reference>
<gene>
    <name evidence="1" type="ORF">GMARGA_LOCUS42248</name>
</gene>
<name>A0ABN7XDX2_GIGMA</name>
<protein>
    <submittedName>
        <fullName evidence="1">35465_t:CDS:1</fullName>
    </submittedName>
</protein>
<comment type="caution">
    <text evidence="1">The sequence shown here is derived from an EMBL/GenBank/DDBJ whole genome shotgun (WGS) entry which is preliminary data.</text>
</comment>
<proteinExistence type="predicted"/>
<organism evidence="1 2">
    <name type="scientific">Gigaspora margarita</name>
    <dbReference type="NCBI Taxonomy" id="4874"/>
    <lineage>
        <taxon>Eukaryota</taxon>
        <taxon>Fungi</taxon>
        <taxon>Fungi incertae sedis</taxon>
        <taxon>Mucoromycota</taxon>
        <taxon>Glomeromycotina</taxon>
        <taxon>Glomeromycetes</taxon>
        <taxon>Diversisporales</taxon>
        <taxon>Gigasporaceae</taxon>
        <taxon>Gigaspora</taxon>
    </lineage>
</organism>
<feature type="non-terminal residue" evidence="1">
    <location>
        <position position="1"/>
    </location>
</feature>
<dbReference type="Proteomes" id="UP000789901">
    <property type="component" value="Unassembled WGS sequence"/>
</dbReference>
<sequence>HTESNNPYMRYIVVRQLKRDSDEELGWSISPMVSSTLEGQIYLTLPRDR</sequence>
<evidence type="ECO:0000313" key="1">
    <source>
        <dbReference type="EMBL" id="CAG8853427.1"/>
    </source>
</evidence>
<evidence type="ECO:0000313" key="2">
    <source>
        <dbReference type="Proteomes" id="UP000789901"/>
    </source>
</evidence>